<dbReference type="KEGG" id="pprf:DPRO_0160"/>
<accession>A0A2C8F5E1</accession>
<dbReference type="Gene3D" id="3.90.550.10">
    <property type="entry name" value="Spore Coat Polysaccharide Biosynthesis Protein SpsA, Chain A"/>
    <property type="match status" value="1"/>
</dbReference>
<reference evidence="2" key="1">
    <citation type="submission" date="2017-09" db="EMBL/GenBank/DDBJ databases">
        <authorList>
            <person name="Regsiter A."/>
            <person name="William W."/>
        </authorList>
    </citation>
    <scope>NUCLEOTIDE SEQUENCE [LARGE SCALE GENOMIC DNA]</scope>
    <source>
        <strain evidence="2">500-1</strain>
    </source>
</reference>
<dbReference type="GO" id="GO:0016740">
    <property type="term" value="F:transferase activity"/>
    <property type="evidence" value="ECO:0007669"/>
    <property type="project" value="UniProtKB-KW"/>
</dbReference>
<dbReference type="InterPro" id="IPR029044">
    <property type="entry name" value="Nucleotide-diphossugar_trans"/>
</dbReference>
<gene>
    <name evidence="1" type="ORF">DPRO_0160</name>
</gene>
<proteinExistence type="predicted"/>
<dbReference type="AlphaFoldDB" id="A0A2C8F5E1"/>
<evidence type="ECO:0000313" key="1">
    <source>
        <dbReference type="EMBL" id="SOB57039.1"/>
    </source>
</evidence>
<dbReference type="Proteomes" id="UP000219215">
    <property type="component" value="Chromosome DPRO"/>
</dbReference>
<dbReference type="SUPFAM" id="SSF53448">
    <property type="entry name" value="Nucleotide-diphospho-sugar transferases"/>
    <property type="match status" value="1"/>
</dbReference>
<keyword evidence="2" id="KW-1185">Reference proteome</keyword>
<sequence>MHHRIVYFHCSDKSPSMLILSAFYSTYVNKSSGASYQTGQLCKYISKKCHAPLKILIIVSIKLARRRIIAHKECAHRPMIDYPKEGLAMQTRPVVSILVSDLEAHPSMPRLLQSIARQSTGLSKVEILIAGCDAPGTPSLDIWSAITGSTNISFIPIGEEASPAQARNHAASNANGDFLLFLRPDYRLDPKYMTTALSVFDDYPEADVMYPDYIRLAPANDRSITPGMVQLPEFDQSLLQTNNILGPAVIMRREAFERTEGFRDNTLYRDWDMWVQAANTGSSFLHVDYPLASCEHAKISFRDRAEDGRNKAMIVINNQSYFHMHTVRWALGYLRGDAWALAHNFMTLPSAMEVTRMMHEYHMKAMGTDRLAEKAIRQFDISPSSVEAAR</sequence>
<evidence type="ECO:0000313" key="2">
    <source>
        <dbReference type="Proteomes" id="UP000219215"/>
    </source>
</evidence>
<protein>
    <submittedName>
        <fullName evidence="1">Glycosyl transferase family 2 (Modular protein)</fullName>
    </submittedName>
</protein>
<dbReference type="InterPro" id="IPR050834">
    <property type="entry name" value="Glycosyltransf_2"/>
</dbReference>
<dbReference type="PANTHER" id="PTHR43685:SF2">
    <property type="entry name" value="GLYCOSYLTRANSFERASE 2-LIKE DOMAIN-CONTAINING PROTEIN"/>
    <property type="match status" value="1"/>
</dbReference>
<organism evidence="1 2">
    <name type="scientific">Pseudodesulfovibrio profundus</name>
    <dbReference type="NCBI Taxonomy" id="57320"/>
    <lineage>
        <taxon>Bacteria</taxon>
        <taxon>Pseudomonadati</taxon>
        <taxon>Thermodesulfobacteriota</taxon>
        <taxon>Desulfovibrionia</taxon>
        <taxon>Desulfovibrionales</taxon>
        <taxon>Desulfovibrionaceae</taxon>
    </lineage>
</organism>
<name>A0A2C8F5E1_9BACT</name>
<dbReference type="EMBL" id="LT907975">
    <property type="protein sequence ID" value="SOB57039.1"/>
    <property type="molecule type" value="Genomic_DNA"/>
</dbReference>
<keyword evidence="1" id="KW-0808">Transferase</keyword>
<dbReference type="PANTHER" id="PTHR43685">
    <property type="entry name" value="GLYCOSYLTRANSFERASE"/>
    <property type="match status" value="1"/>
</dbReference>